<dbReference type="InterPro" id="IPR025566">
    <property type="entry name" value="DUF4331"/>
</dbReference>
<keyword evidence="2" id="KW-0732">Signal</keyword>
<sequence>MRGLRPGASALVIAMLLPLAGCGGDGGTLTPGPTPTPTPTSPAPTPTPTSFNVQPCLDQIVTPGNSVTALIIPDTVKLDLNLPPSFPNGRRLQDQVVDITLSYLLLDMRRHNLRTLADLPLNPGRNDATFLPDFPYLAPPLGKPPVASGSASSYDFRKDPDTAFISVDRMGMPAIATALIGTSAKIPYNDSNTGEDAAGRWTSEIKATLTGLHTILGDDLARLSLVSCATPA</sequence>
<comment type="caution">
    <text evidence="3">The sequence shown here is derived from an EMBL/GenBank/DDBJ whole genome shotgun (WGS) entry which is preliminary data.</text>
</comment>
<dbReference type="Pfam" id="PF14224">
    <property type="entry name" value="DUF4331"/>
    <property type="match status" value="1"/>
</dbReference>
<organism evidence="3 4">
    <name type="scientific">Sphingomonas colocasiae</name>
    <dbReference type="NCBI Taxonomy" id="1848973"/>
    <lineage>
        <taxon>Bacteria</taxon>
        <taxon>Pseudomonadati</taxon>
        <taxon>Pseudomonadota</taxon>
        <taxon>Alphaproteobacteria</taxon>
        <taxon>Sphingomonadales</taxon>
        <taxon>Sphingomonadaceae</taxon>
        <taxon>Sphingomonas</taxon>
    </lineage>
</organism>
<feature type="region of interest" description="Disordered" evidence="1">
    <location>
        <begin position="26"/>
        <end position="47"/>
    </location>
</feature>
<evidence type="ECO:0000313" key="3">
    <source>
        <dbReference type="EMBL" id="MBY8823101.1"/>
    </source>
</evidence>
<gene>
    <name evidence="3" type="ORF">K7G82_12415</name>
</gene>
<keyword evidence="4" id="KW-1185">Reference proteome</keyword>
<dbReference type="RefSeq" id="WP_222990124.1">
    <property type="nucleotide sequence ID" value="NZ_JAINVV010000004.1"/>
</dbReference>
<evidence type="ECO:0000256" key="1">
    <source>
        <dbReference type="SAM" id="MobiDB-lite"/>
    </source>
</evidence>
<protein>
    <submittedName>
        <fullName evidence="3">DUF4331 domain-containing protein</fullName>
    </submittedName>
</protein>
<accession>A0ABS7PPB7</accession>
<feature type="chain" id="PRO_5047409467" evidence="2">
    <location>
        <begin position="24"/>
        <end position="232"/>
    </location>
</feature>
<proteinExistence type="predicted"/>
<name>A0ABS7PPB7_9SPHN</name>
<dbReference type="EMBL" id="JAINVV010000004">
    <property type="protein sequence ID" value="MBY8823101.1"/>
    <property type="molecule type" value="Genomic_DNA"/>
</dbReference>
<reference evidence="3 4" key="1">
    <citation type="submission" date="2021-08" db="EMBL/GenBank/DDBJ databases">
        <authorList>
            <person name="Tuo L."/>
        </authorList>
    </citation>
    <scope>NUCLEOTIDE SEQUENCE [LARGE SCALE GENOMIC DNA]</scope>
    <source>
        <strain evidence="3 4">JCM 31229</strain>
    </source>
</reference>
<dbReference type="Proteomes" id="UP000706039">
    <property type="component" value="Unassembled WGS sequence"/>
</dbReference>
<feature type="signal peptide" evidence="2">
    <location>
        <begin position="1"/>
        <end position="23"/>
    </location>
</feature>
<feature type="compositionally biased region" description="Pro residues" evidence="1">
    <location>
        <begin position="32"/>
        <end position="47"/>
    </location>
</feature>
<evidence type="ECO:0000256" key="2">
    <source>
        <dbReference type="SAM" id="SignalP"/>
    </source>
</evidence>
<evidence type="ECO:0000313" key="4">
    <source>
        <dbReference type="Proteomes" id="UP000706039"/>
    </source>
</evidence>